<feature type="chain" id="PRO_5043736175" evidence="8">
    <location>
        <begin position="34"/>
        <end position="650"/>
    </location>
</feature>
<evidence type="ECO:0000256" key="7">
    <source>
        <dbReference type="SAM" id="Phobius"/>
    </source>
</evidence>
<feature type="domain" description="Gram-positive cocci surface proteins LPxTG" evidence="9">
    <location>
        <begin position="615"/>
        <end position="650"/>
    </location>
</feature>
<keyword evidence="7" id="KW-0472">Membrane</keyword>
<evidence type="ECO:0000256" key="4">
    <source>
        <dbReference type="ARBA" id="ARBA00022729"/>
    </source>
</evidence>
<evidence type="ECO:0000313" key="10">
    <source>
        <dbReference type="EMBL" id="PWZ76079.1"/>
    </source>
</evidence>
<keyword evidence="7" id="KW-1133">Transmembrane helix</keyword>
<feature type="signal peptide" evidence="8">
    <location>
        <begin position="1"/>
        <end position="33"/>
    </location>
</feature>
<gene>
    <name evidence="10" type="ORF">DD902_03935</name>
</gene>
<feature type="compositionally biased region" description="Polar residues" evidence="6">
    <location>
        <begin position="526"/>
        <end position="540"/>
    </location>
</feature>
<proteinExistence type="predicted"/>
<sequence length="650" mass="72182">MLRTNYKLRKLKVGLVSTGVALTFVMASGNAEASENEQTEVKGEAQVASVNEKESEAELPVAQQEASIQLDKVQPGDAQLSGYTQPNKAISVKIDNKDIVSVDDGYEEVLSDDTGKFVYDLKGRQIVYNQKVDVEAMTPFNFEDFDESALESEEALEALGQLEDEETATASVTTPRYEGAYTVPEERLTPIQGQQQVFIEPILEGASKIKGHTSVQGKVALAINQEHVHLGDTLEEQAALTDQEWQGRYDGIWRHIDDQGFFEFDLNRLYNKSYPLKSGDLVTLSFKSNDEVGPLFNVNVEPFERVAQAKTKYEQNDSPVVNKLDDTKSDLEVQPIYGDLTQAAVHGESKVLIPGTSKVEGRTNYAHAWIEMASNLGEYRSFPTLQADATGAFIFDLKAADIQLLNGERLTFRAVDPHTKQQLAETTSEVRPVDMQDEESEVVQTSSTEKSALADEILRSMTIDKSFNPEVTEIPGHVYPKKTEDKGPENTEQASENSEKPSQTTESQNDAVQDVEKSSVNEEVTPPSTESAQVEKGQNTEGALLPKNVEQHVESIPYQKRKALIGLTKHQGSGHMPPFSLSFNNKEDDVSTKVNEANEHERKQGTVYPEQIEQLPQTGLTEKSPFWALLFVVSGTGLLLFKRSRRQRQS</sequence>
<dbReference type="EMBL" id="QEIT01000019">
    <property type="protein sequence ID" value="PWZ76079.1"/>
    <property type="molecule type" value="Genomic_DNA"/>
</dbReference>
<keyword evidence="4 8" id="KW-0732">Signal</keyword>
<keyword evidence="2" id="KW-0134">Cell wall</keyword>
<dbReference type="InterPro" id="IPR019931">
    <property type="entry name" value="LPXTG_anchor"/>
</dbReference>
<feature type="compositionally biased region" description="Polar residues" evidence="6">
    <location>
        <begin position="490"/>
        <end position="511"/>
    </location>
</feature>
<evidence type="ECO:0000256" key="8">
    <source>
        <dbReference type="SAM" id="SignalP"/>
    </source>
</evidence>
<evidence type="ECO:0000256" key="5">
    <source>
        <dbReference type="ARBA" id="ARBA00023088"/>
    </source>
</evidence>
<evidence type="ECO:0000313" key="11">
    <source>
        <dbReference type="Proteomes" id="UP000246800"/>
    </source>
</evidence>
<keyword evidence="7" id="KW-0812">Transmembrane</keyword>
<comment type="caution">
    <text evidence="10">The sequence shown here is derived from an EMBL/GenBank/DDBJ whole genome shotgun (WGS) entry which is preliminary data.</text>
</comment>
<feature type="region of interest" description="Disordered" evidence="6">
    <location>
        <begin position="420"/>
        <end position="449"/>
    </location>
</feature>
<evidence type="ECO:0000256" key="6">
    <source>
        <dbReference type="SAM" id="MobiDB-lite"/>
    </source>
</evidence>
<evidence type="ECO:0000256" key="3">
    <source>
        <dbReference type="ARBA" id="ARBA00022525"/>
    </source>
</evidence>
<dbReference type="InterPro" id="IPR005877">
    <property type="entry name" value="YSIRK_signal_dom"/>
</dbReference>
<dbReference type="RefSeq" id="WP_100006665.1">
    <property type="nucleotide sequence ID" value="NZ_BAAFHS010000007.1"/>
</dbReference>
<dbReference type="AlphaFoldDB" id="A0A317YS86"/>
<keyword evidence="5" id="KW-0572">Peptidoglycan-anchor</keyword>
<dbReference type="NCBIfam" id="TIGR01167">
    <property type="entry name" value="LPXTG_anchor"/>
    <property type="match status" value="1"/>
</dbReference>
<name>A0A317YS86_STAPS</name>
<reference evidence="10 11" key="1">
    <citation type="journal article" date="2018" name="Vet. Microbiol.">
        <title>Clonal diversity and geographic distribution of methicillin-resistant Staphylococcus pseudintermedius from Australian animals: Discovery of novel sequence types.</title>
        <authorList>
            <person name="Worthing K.A."/>
            <person name="Abraham S."/>
            <person name="Coombs G.W."/>
            <person name="Pang S."/>
            <person name="Saputra S."/>
            <person name="Jordan D."/>
            <person name="Trott D.J."/>
            <person name="Norris J.M."/>
        </authorList>
    </citation>
    <scope>NUCLEOTIDE SEQUENCE [LARGE SCALE GENOMIC DNA]</scope>
    <source>
        <strain evidence="10 11">ST525 1</strain>
    </source>
</reference>
<dbReference type="PROSITE" id="PS50847">
    <property type="entry name" value="GRAM_POS_ANCHORING"/>
    <property type="match status" value="1"/>
</dbReference>
<comment type="subcellular location">
    <subcellularLocation>
        <location evidence="1">Secreted</location>
        <location evidence="1">Cell wall</location>
        <topology evidence="1">Peptidoglycan-anchor</topology>
    </subcellularLocation>
</comment>
<evidence type="ECO:0000259" key="9">
    <source>
        <dbReference type="PROSITE" id="PS50847"/>
    </source>
</evidence>
<organism evidence="10 11">
    <name type="scientific">Staphylococcus pseudintermedius</name>
    <dbReference type="NCBI Taxonomy" id="283734"/>
    <lineage>
        <taxon>Bacteria</taxon>
        <taxon>Bacillati</taxon>
        <taxon>Bacillota</taxon>
        <taxon>Bacilli</taxon>
        <taxon>Bacillales</taxon>
        <taxon>Staphylococcaceae</taxon>
        <taxon>Staphylococcus</taxon>
        <taxon>Staphylococcus intermedius group</taxon>
    </lineage>
</organism>
<feature type="transmembrane region" description="Helical" evidence="7">
    <location>
        <begin position="624"/>
        <end position="641"/>
    </location>
</feature>
<keyword evidence="3" id="KW-0964">Secreted</keyword>
<protein>
    <submittedName>
        <fullName evidence="10">YSIRK-type signal peptide-containing protein</fullName>
    </submittedName>
</protein>
<feature type="compositionally biased region" description="Polar residues" evidence="6">
    <location>
        <begin position="420"/>
        <end position="429"/>
    </location>
</feature>
<dbReference type="Proteomes" id="UP000246800">
    <property type="component" value="Unassembled WGS sequence"/>
</dbReference>
<dbReference type="NCBIfam" id="TIGR01168">
    <property type="entry name" value="YSIRK_signal"/>
    <property type="match status" value="1"/>
</dbReference>
<feature type="region of interest" description="Disordered" evidence="6">
    <location>
        <begin position="468"/>
        <end position="540"/>
    </location>
</feature>
<accession>A0A317YS86</accession>
<evidence type="ECO:0000256" key="2">
    <source>
        <dbReference type="ARBA" id="ARBA00022512"/>
    </source>
</evidence>
<evidence type="ECO:0000256" key="1">
    <source>
        <dbReference type="ARBA" id="ARBA00004168"/>
    </source>
</evidence>